<reference evidence="1" key="1">
    <citation type="submission" date="2014-09" db="EMBL/GenBank/DDBJ databases">
        <authorList>
            <person name="Magalhaes I.L.F."/>
            <person name="Oliveira U."/>
            <person name="Santos F.R."/>
            <person name="Vidigal T.H.D.A."/>
            <person name="Brescovit A.D."/>
            <person name="Santos A.J."/>
        </authorList>
    </citation>
    <scope>NUCLEOTIDE SEQUENCE</scope>
    <source>
        <tissue evidence="1">Shoot tissue taken approximately 20 cm above the soil surface</tissue>
    </source>
</reference>
<dbReference type="EMBL" id="GBRH01231318">
    <property type="protein sequence ID" value="JAD66577.1"/>
    <property type="molecule type" value="Transcribed_RNA"/>
</dbReference>
<proteinExistence type="predicted"/>
<name>A0A0A9C4Z4_ARUDO</name>
<evidence type="ECO:0000313" key="1">
    <source>
        <dbReference type="EMBL" id="JAD66577.1"/>
    </source>
</evidence>
<organism evidence="1">
    <name type="scientific">Arundo donax</name>
    <name type="common">Giant reed</name>
    <name type="synonym">Donax arundinaceus</name>
    <dbReference type="NCBI Taxonomy" id="35708"/>
    <lineage>
        <taxon>Eukaryota</taxon>
        <taxon>Viridiplantae</taxon>
        <taxon>Streptophyta</taxon>
        <taxon>Embryophyta</taxon>
        <taxon>Tracheophyta</taxon>
        <taxon>Spermatophyta</taxon>
        <taxon>Magnoliopsida</taxon>
        <taxon>Liliopsida</taxon>
        <taxon>Poales</taxon>
        <taxon>Poaceae</taxon>
        <taxon>PACMAD clade</taxon>
        <taxon>Arundinoideae</taxon>
        <taxon>Arundineae</taxon>
        <taxon>Arundo</taxon>
    </lineage>
</organism>
<reference evidence="1" key="2">
    <citation type="journal article" date="2015" name="Data Brief">
        <title>Shoot transcriptome of the giant reed, Arundo donax.</title>
        <authorList>
            <person name="Barrero R.A."/>
            <person name="Guerrero F.D."/>
            <person name="Moolhuijzen P."/>
            <person name="Goolsby J.A."/>
            <person name="Tidwell J."/>
            <person name="Bellgard S.E."/>
            <person name="Bellgard M.I."/>
        </authorList>
    </citation>
    <scope>NUCLEOTIDE SEQUENCE</scope>
    <source>
        <tissue evidence="1">Shoot tissue taken approximately 20 cm above the soil surface</tissue>
    </source>
</reference>
<accession>A0A0A9C4Z4</accession>
<dbReference type="AlphaFoldDB" id="A0A0A9C4Z4"/>
<sequence length="24" mass="2665">MPLVAVPSRAVPYKREGSTVWFSS</sequence>
<protein>
    <submittedName>
        <fullName evidence="1">Uncharacterized protein</fullName>
    </submittedName>
</protein>